<keyword evidence="3" id="KW-1185">Reference proteome</keyword>
<evidence type="ECO:0000313" key="3">
    <source>
        <dbReference type="Proteomes" id="UP001500908"/>
    </source>
</evidence>
<accession>A0ABP7FL14</accession>
<dbReference type="PANTHER" id="PTHR40763:SF4">
    <property type="entry name" value="DUF1707 DOMAIN-CONTAINING PROTEIN"/>
    <property type="match status" value="1"/>
</dbReference>
<dbReference type="EMBL" id="BAABDD010000008">
    <property type="protein sequence ID" value="GAA3741742.1"/>
    <property type="molecule type" value="Genomic_DNA"/>
</dbReference>
<proteinExistence type="predicted"/>
<dbReference type="PANTHER" id="PTHR40763">
    <property type="entry name" value="MEMBRANE PROTEIN-RELATED"/>
    <property type="match status" value="1"/>
</dbReference>
<dbReference type="RefSeq" id="WP_344970486.1">
    <property type="nucleotide sequence ID" value="NZ_BAABDD010000008.1"/>
</dbReference>
<evidence type="ECO:0000313" key="2">
    <source>
        <dbReference type="EMBL" id="GAA3741742.1"/>
    </source>
</evidence>
<gene>
    <name evidence="2" type="ORF">GCM10022402_21890</name>
</gene>
<dbReference type="Pfam" id="PF08044">
    <property type="entry name" value="DUF1707"/>
    <property type="match status" value="1"/>
</dbReference>
<comment type="caution">
    <text evidence="2">The sequence shown here is derived from an EMBL/GenBank/DDBJ whole genome shotgun (WGS) entry which is preliminary data.</text>
</comment>
<dbReference type="InterPro" id="IPR012551">
    <property type="entry name" value="DUF1707_SHOCT-like"/>
</dbReference>
<name>A0ABP7FL14_9ACTN</name>
<reference evidence="3" key="1">
    <citation type="journal article" date="2019" name="Int. J. Syst. Evol. Microbiol.">
        <title>The Global Catalogue of Microorganisms (GCM) 10K type strain sequencing project: providing services to taxonomists for standard genome sequencing and annotation.</title>
        <authorList>
            <consortium name="The Broad Institute Genomics Platform"/>
            <consortium name="The Broad Institute Genome Sequencing Center for Infectious Disease"/>
            <person name="Wu L."/>
            <person name="Ma J."/>
        </authorList>
    </citation>
    <scope>NUCLEOTIDE SEQUENCE [LARGE SCALE GENOMIC DNA]</scope>
    <source>
        <strain evidence="3">JCM 17137</strain>
    </source>
</reference>
<protein>
    <recommendedName>
        <fullName evidence="1">DUF1707 domain-containing protein</fullName>
    </recommendedName>
</protein>
<dbReference type="Proteomes" id="UP001500908">
    <property type="component" value="Unassembled WGS sequence"/>
</dbReference>
<sequence>MSEHTPASRLRASDRDRERVMAVLRAAVTDGRLSLPEFEERTERVQRARVLGELPAVTADLVAPHDQPIHLSERPVAALLRDDARAGRWVVRTGQLVVALLGTADVDMRDALFAEGHVRMSVATLLGRVRVRVPEGVDVRVRGWSFLGRRSTSTRPVRSGAAPTLEIGGFSLLGSLRVIGPGQGRRRQPLRRSRP</sequence>
<organism evidence="2 3">
    <name type="scientific">Salinactinospora qingdaonensis</name>
    <dbReference type="NCBI Taxonomy" id="702744"/>
    <lineage>
        <taxon>Bacteria</taxon>
        <taxon>Bacillati</taxon>
        <taxon>Actinomycetota</taxon>
        <taxon>Actinomycetes</taxon>
        <taxon>Streptosporangiales</taxon>
        <taxon>Nocardiopsidaceae</taxon>
        <taxon>Salinactinospora</taxon>
    </lineage>
</organism>
<evidence type="ECO:0000259" key="1">
    <source>
        <dbReference type="Pfam" id="PF08044"/>
    </source>
</evidence>
<feature type="domain" description="DUF1707" evidence="1">
    <location>
        <begin position="10"/>
        <end position="61"/>
    </location>
</feature>